<evidence type="ECO:0000256" key="1">
    <source>
        <dbReference type="ARBA" id="ARBA00001946"/>
    </source>
</evidence>
<evidence type="ECO:0000256" key="6">
    <source>
        <dbReference type="ARBA" id="ARBA00023052"/>
    </source>
</evidence>
<dbReference type="GO" id="GO:0009097">
    <property type="term" value="P:isoleucine biosynthetic process"/>
    <property type="evidence" value="ECO:0007669"/>
    <property type="project" value="TreeGrafter"/>
</dbReference>
<dbReference type="InterPro" id="IPR011766">
    <property type="entry name" value="TPP_enzyme_TPP-bd"/>
</dbReference>
<evidence type="ECO:0000256" key="11">
    <source>
        <dbReference type="RuleBase" id="RU362132"/>
    </source>
</evidence>
<evidence type="ECO:0000259" key="14">
    <source>
        <dbReference type="Pfam" id="PF02776"/>
    </source>
</evidence>
<dbReference type="Ensembl" id="ENSPNAT00000075324.1">
    <property type="protein sequence ID" value="ENSPNAP00000062204.1"/>
    <property type="gene ID" value="ENSPNAG00000013516.2"/>
</dbReference>
<dbReference type="InterPro" id="IPR045229">
    <property type="entry name" value="TPP_enz"/>
</dbReference>
<accession>A0AAR2KIB2</accession>
<dbReference type="Gene3D" id="3.40.50.970">
    <property type="match status" value="2"/>
</dbReference>
<dbReference type="PROSITE" id="PS00187">
    <property type="entry name" value="TPP_ENZYMES"/>
    <property type="match status" value="1"/>
</dbReference>
<protein>
    <recommendedName>
        <fullName evidence="4">2-hydroxyacyl-CoA lyase 2</fullName>
    </recommendedName>
    <alternativeName>
        <fullName evidence="8">Acetolactate synthase-like protein</fullName>
    </alternativeName>
    <alternativeName>
        <fullName evidence="7">IlvB-like protein</fullName>
    </alternativeName>
</protein>
<dbReference type="GO" id="GO:0050660">
    <property type="term" value="F:flavin adenine dinucleotide binding"/>
    <property type="evidence" value="ECO:0007669"/>
    <property type="project" value="TreeGrafter"/>
</dbReference>
<dbReference type="CDD" id="cd02004">
    <property type="entry name" value="TPP_BZL_OCoD_HPCL"/>
    <property type="match status" value="1"/>
</dbReference>
<reference evidence="15" key="2">
    <citation type="submission" date="2025-08" db="UniProtKB">
        <authorList>
            <consortium name="Ensembl"/>
        </authorList>
    </citation>
    <scope>IDENTIFICATION</scope>
</reference>
<gene>
    <name evidence="15" type="primary">ILVBL</name>
</gene>
<keyword evidence="16" id="KW-1185">Reference proteome</keyword>
<dbReference type="InterPro" id="IPR000399">
    <property type="entry name" value="TPP-bd_CS"/>
</dbReference>
<dbReference type="Pfam" id="PF02776">
    <property type="entry name" value="TPP_enzyme_N"/>
    <property type="match status" value="1"/>
</dbReference>
<dbReference type="AlphaFoldDB" id="A0AAR2KIB2"/>
<proteinExistence type="inferred from homology"/>
<dbReference type="PANTHER" id="PTHR18968:SF166">
    <property type="entry name" value="2-HYDROXYACYL-COA LYASE 2"/>
    <property type="match status" value="1"/>
</dbReference>
<dbReference type="InterPro" id="IPR012000">
    <property type="entry name" value="Thiamin_PyroP_enz_cen_dom"/>
</dbReference>
<dbReference type="SUPFAM" id="SSF52518">
    <property type="entry name" value="Thiamin diphosphate-binding fold (THDP-binding)"/>
    <property type="match status" value="2"/>
</dbReference>
<dbReference type="PANTHER" id="PTHR18968">
    <property type="entry name" value="THIAMINE PYROPHOSPHATE ENZYMES"/>
    <property type="match status" value="1"/>
</dbReference>
<reference evidence="15" key="3">
    <citation type="submission" date="2025-09" db="UniProtKB">
        <authorList>
            <consortium name="Ensembl"/>
        </authorList>
    </citation>
    <scope>IDENTIFICATION</scope>
</reference>
<dbReference type="Proteomes" id="UP001501920">
    <property type="component" value="Chromosome 7"/>
</dbReference>
<dbReference type="Gene3D" id="3.40.50.1220">
    <property type="entry name" value="TPP-binding domain"/>
    <property type="match status" value="1"/>
</dbReference>
<feature type="domain" description="Thiamine pyrophosphate enzyme N-terminal TPP-binding" evidence="14">
    <location>
        <begin position="32"/>
        <end position="92"/>
    </location>
</feature>
<dbReference type="GO" id="GO:0009099">
    <property type="term" value="P:L-valine biosynthetic process"/>
    <property type="evidence" value="ECO:0007669"/>
    <property type="project" value="TreeGrafter"/>
</dbReference>
<evidence type="ECO:0000256" key="2">
    <source>
        <dbReference type="ARBA" id="ARBA00001964"/>
    </source>
</evidence>
<dbReference type="Pfam" id="PF02775">
    <property type="entry name" value="TPP_enzyme_C"/>
    <property type="match status" value="1"/>
</dbReference>
<dbReference type="SUPFAM" id="SSF52467">
    <property type="entry name" value="DHS-like NAD/FAD-binding domain"/>
    <property type="match status" value="1"/>
</dbReference>
<evidence type="ECO:0000313" key="15">
    <source>
        <dbReference type="Ensembl" id="ENSPNAP00000062204.1"/>
    </source>
</evidence>
<dbReference type="GO" id="GO:0005948">
    <property type="term" value="C:acetolactate synthase complex"/>
    <property type="evidence" value="ECO:0007669"/>
    <property type="project" value="TreeGrafter"/>
</dbReference>
<dbReference type="CDD" id="cd07035">
    <property type="entry name" value="TPP_PYR_POX_like"/>
    <property type="match status" value="1"/>
</dbReference>
<reference evidence="15 16" key="1">
    <citation type="submission" date="2020-10" db="EMBL/GenBank/DDBJ databases">
        <title>Pygocentrus nattereri (red-bellied piranha) genome, fPygNat1, primary haplotype.</title>
        <authorList>
            <person name="Myers G."/>
            <person name="Meyer A."/>
            <person name="Karagic N."/>
            <person name="Pippel M."/>
            <person name="Winkler S."/>
            <person name="Tracey A."/>
            <person name="Wood J."/>
            <person name="Formenti G."/>
            <person name="Howe K."/>
            <person name="Fedrigo O."/>
            <person name="Jarvis E.D."/>
        </authorList>
    </citation>
    <scope>NUCLEOTIDE SEQUENCE [LARGE SCALE GENOMIC DNA]</scope>
</reference>
<evidence type="ECO:0000256" key="5">
    <source>
        <dbReference type="ARBA" id="ARBA00022723"/>
    </source>
</evidence>
<keyword evidence="6 11" id="KW-0786">Thiamine pyrophosphate</keyword>
<evidence type="ECO:0000256" key="3">
    <source>
        <dbReference type="ARBA" id="ARBA00007812"/>
    </source>
</evidence>
<dbReference type="Pfam" id="PF00205">
    <property type="entry name" value="TPP_enzyme_M"/>
    <property type="match status" value="1"/>
</dbReference>
<dbReference type="FunFam" id="3.40.50.1220:FF:000021">
    <property type="entry name" value="IlvB (bacterial acetolactate synthase)-like"/>
    <property type="match status" value="1"/>
</dbReference>
<feature type="domain" description="Thiamine pyrophosphate enzyme central" evidence="12">
    <location>
        <begin position="163"/>
        <end position="294"/>
    </location>
</feature>
<comment type="cofactor">
    <cofactor evidence="2">
        <name>thiamine diphosphate</name>
        <dbReference type="ChEBI" id="CHEBI:58937"/>
    </cofactor>
</comment>
<dbReference type="GO" id="GO:0003984">
    <property type="term" value="F:acetolactate synthase activity"/>
    <property type="evidence" value="ECO:0007669"/>
    <property type="project" value="TreeGrafter"/>
</dbReference>
<organism evidence="15 16">
    <name type="scientific">Pygocentrus nattereri</name>
    <name type="common">Red-bellied piranha</name>
    <dbReference type="NCBI Taxonomy" id="42514"/>
    <lineage>
        <taxon>Eukaryota</taxon>
        <taxon>Metazoa</taxon>
        <taxon>Chordata</taxon>
        <taxon>Craniata</taxon>
        <taxon>Vertebrata</taxon>
        <taxon>Euteleostomi</taxon>
        <taxon>Actinopterygii</taxon>
        <taxon>Neopterygii</taxon>
        <taxon>Teleostei</taxon>
        <taxon>Ostariophysi</taxon>
        <taxon>Characiformes</taxon>
        <taxon>Characoidei</taxon>
        <taxon>Pygocentrus</taxon>
    </lineage>
</organism>
<keyword evidence="5" id="KW-0479">Metal-binding</keyword>
<dbReference type="InterPro" id="IPR029061">
    <property type="entry name" value="THDP-binding"/>
</dbReference>
<name>A0AAR2KIB2_PYGNA</name>
<dbReference type="InterPro" id="IPR012001">
    <property type="entry name" value="Thiamin_PyroP_enz_TPP-bd_dom"/>
</dbReference>
<evidence type="ECO:0000256" key="7">
    <source>
        <dbReference type="ARBA" id="ARBA00030510"/>
    </source>
</evidence>
<evidence type="ECO:0000256" key="4">
    <source>
        <dbReference type="ARBA" id="ARBA00018936"/>
    </source>
</evidence>
<evidence type="ECO:0000259" key="12">
    <source>
        <dbReference type="Pfam" id="PF00205"/>
    </source>
</evidence>
<comment type="catalytic activity">
    <reaction evidence="9">
        <text>2-hydroxyoctadecanoyl-CoA = heptadecanal + formyl-CoA</text>
        <dbReference type="Rhea" id="RHEA:55196"/>
        <dbReference type="ChEBI" id="CHEBI:57376"/>
        <dbReference type="ChEBI" id="CHEBI:74116"/>
        <dbReference type="ChEBI" id="CHEBI:138631"/>
    </reaction>
    <physiologicalReaction direction="left-to-right" evidence="9">
        <dbReference type="Rhea" id="RHEA:55197"/>
    </physiologicalReaction>
</comment>
<evidence type="ECO:0000256" key="10">
    <source>
        <dbReference type="ARBA" id="ARBA00048767"/>
    </source>
</evidence>
<dbReference type="InterPro" id="IPR029035">
    <property type="entry name" value="DHS-like_NAD/FAD-binding_dom"/>
</dbReference>
<comment type="catalytic activity">
    <reaction evidence="10">
        <text>(2R)-hydroxyhexadecanoyl-CoA = pentadecanal + formyl-CoA</text>
        <dbReference type="Rhea" id="RHEA:55212"/>
        <dbReference type="ChEBI" id="CHEBI:17302"/>
        <dbReference type="ChEBI" id="CHEBI:57376"/>
        <dbReference type="ChEBI" id="CHEBI:138654"/>
    </reaction>
    <physiologicalReaction direction="left-to-right" evidence="10">
        <dbReference type="Rhea" id="RHEA:55213"/>
    </physiologicalReaction>
</comment>
<evidence type="ECO:0000256" key="8">
    <source>
        <dbReference type="ARBA" id="ARBA00032551"/>
    </source>
</evidence>
<feature type="domain" description="Thiamine pyrophosphate enzyme TPP-binding" evidence="13">
    <location>
        <begin position="352"/>
        <end position="501"/>
    </location>
</feature>
<dbReference type="GO" id="GO:0030976">
    <property type="term" value="F:thiamine pyrophosphate binding"/>
    <property type="evidence" value="ECO:0007669"/>
    <property type="project" value="InterPro"/>
</dbReference>
<dbReference type="GeneTree" id="ENSGT00940000158035"/>
<evidence type="ECO:0000259" key="13">
    <source>
        <dbReference type="Pfam" id="PF02775"/>
    </source>
</evidence>
<sequence>NDVSGIRPCIIIKYPSFLIGRLCDYFTKSSRHGGESVAEVLRDHGIKFVFTLVGGHISPILVACEKLGIRIVDTRHEATAVFAADAVARLSGPVFIEFPIDTLYPYHVVEKEFSPKGTPKGIMGKITAWYLHNHLTNLFAGAWEVRDISPLPVHVPQATDQQVQRCVELVSRAKKPLILLGSQATLPPTSADDIRKALESLGIPCFLGGMSRGMLGKDSPLHIRQNRRDALKEADLLLLAGTVCDFRLSYGRVLNRRSKIIAVNRDKTQLLKNSDIFWKPTVAIQGDVGSFLLRLSKGLAGHKFPEDWPQNLKDGDRVKEKAEEKTERHLNPLKVLHHVDELMSEDSIIVADGGDFVGSAAYILKPRGPLRWLDPGAFGTLGVGGGFALGAKLCRPDSEVWIVYGDGSLGYTVAEFDTFTRHKTPVIALVGNDACWSQISREQVPLLGSNVACDLAFTDYHIVADGYGGKGHLIGREDESQFEEIVKQAQRECREGKAVLLNVLIGKTNFRDGSISV</sequence>
<evidence type="ECO:0000256" key="9">
    <source>
        <dbReference type="ARBA" id="ARBA00048738"/>
    </source>
</evidence>
<evidence type="ECO:0000313" key="16">
    <source>
        <dbReference type="Proteomes" id="UP001501920"/>
    </source>
</evidence>
<dbReference type="GO" id="GO:0000287">
    <property type="term" value="F:magnesium ion binding"/>
    <property type="evidence" value="ECO:0007669"/>
    <property type="project" value="InterPro"/>
</dbReference>
<comment type="similarity">
    <text evidence="3 11">Belongs to the TPP enzyme family.</text>
</comment>
<comment type="cofactor">
    <cofactor evidence="1">
        <name>Mg(2+)</name>
        <dbReference type="ChEBI" id="CHEBI:18420"/>
    </cofactor>
</comment>